<accession>A0AAE0L2G3</accession>
<protein>
    <submittedName>
        <fullName evidence="2">Uncharacterized protein</fullName>
    </submittedName>
</protein>
<keyword evidence="3" id="KW-1185">Reference proteome</keyword>
<dbReference type="Proteomes" id="UP001190700">
    <property type="component" value="Unassembled WGS sequence"/>
</dbReference>
<evidence type="ECO:0000313" key="2">
    <source>
        <dbReference type="EMBL" id="KAK3269671.1"/>
    </source>
</evidence>
<sequence>MEVGAWSEAVLALGAGHATAATSQNSTRRAWADPSSLGGRQHSIPPPRGGASCPPPPMRCRARLGSLPWTLELLWCDRCAHARVAPLSLGSRGYLPDGQLTLTHDIARISASQFGPLKNPFSSHRYMSTYEMEQMMSTGYLYQDPLSPDSPPPTFTSYDSNVLAERCPSDSSQLYSPRIPPHRPMWHRDPPSDIIHSENSFPDPERDDVATYYDFHFRASADPVATPRGSPRTHRASPERYADRSSSCPPVLQRLKLPQLRGLIPKPEALRSMDVKLLVEAQATIQKRFPDISVSGQLTPLQGLADVQPTEVASEGALRQRSTPRGSPLNPRQWKSPLELDEDQEELRGPEKKITFSPDGPQQGSKLVLRRAVTQMLKPETSEDMGSVAKRLLGQVDRKPVEFKMPSVGRNSIMRAQDMHLLAGGDTAVGGEEKLDFDLEELTEIDGEEQLSDDLAELPQIASLSRLGVFAL</sequence>
<gene>
    <name evidence="2" type="ORF">CYMTET_21899</name>
</gene>
<comment type="caution">
    <text evidence="2">The sequence shown here is derived from an EMBL/GenBank/DDBJ whole genome shotgun (WGS) entry which is preliminary data.</text>
</comment>
<feature type="compositionally biased region" description="Pro residues" evidence="1">
    <location>
        <begin position="44"/>
        <end position="54"/>
    </location>
</feature>
<dbReference type="EMBL" id="LGRX02010807">
    <property type="protein sequence ID" value="KAK3269671.1"/>
    <property type="molecule type" value="Genomic_DNA"/>
</dbReference>
<reference evidence="2 3" key="1">
    <citation type="journal article" date="2015" name="Genome Biol. Evol.">
        <title>Comparative Genomics of a Bacterivorous Green Alga Reveals Evolutionary Causalities and Consequences of Phago-Mixotrophic Mode of Nutrition.</title>
        <authorList>
            <person name="Burns J.A."/>
            <person name="Paasch A."/>
            <person name="Narechania A."/>
            <person name="Kim E."/>
        </authorList>
    </citation>
    <scope>NUCLEOTIDE SEQUENCE [LARGE SCALE GENOMIC DNA]</scope>
    <source>
        <strain evidence="2 3">PLY_AMNH</strain>
    </source>
</reference>
<feature type="region of interest" description="Disordered" evidence="1">
    <location>
        <begin position="223"/>
        <end position="248"/>
    </location>
</feature>
<organism evidence="2 3">
    <name type="scientific">Cymbomonas tetramitiformis</name>
    <dbReference type="NCBI Taxonomy" id="36881"/>
    <lineage>
        <taxon>Eukaryota</taxon>
        <taxon>Viridiplantae</taxon>
        <taxon>Chlorophyta</taxon>
        <taxon>Pyramimonadophyceae</taxon>
        <taxon>Pyramimonadales</taxon>
        <taxon>Pyramimonadaceae</taxon>
        <taxon>Cymbomonas</taxon>
    </lineage>
</organism>
<feature type="region of interest" description="Disordered" evidence="1">
    <location>
        <begin position="312"/>
        <end position="365"/>
    </location>
</feature>
<dbReference type="AlphaFoldDB" id="A0AAE0L2G3"/>
<name>A0AAE0L2G3_9CHLO</name>
<evidence type="ECO:0000313" key="3">
    <source>
        <dbReference type="Proteomes" id="UP001190700"/>
    </source>
</evidence>
<feature type="region of interest" description="Disordered" evidence="1">
    <location>
        <begin position="22"/>
        <end position="54"/>
    </location>
</feature>
<proteinExistence type="predicted"/>
<evidence type="ECO:0000256" key="1">
    <source>
        <dbReference type="SAM" id="MobiDB-lite"/>
    </source>
</evidence>